<comment type="subcellular location">
    <subcellularLocation>
        <location evidence="1">Membrane</location>
        <topology evidence="1">Multi-pass membrane protein</topology>
    </subcellularLocation>
</comment>
<evidence type="ECO:0000256" key="1">
    <source>
        <dbReference type="ARBA" id="ARBA00004141"/>
    </source>
</evidence>
<dbReference type="InterPro" id="IPR027417">
    <property type="entry name" value="P-loop_NTPase"/>
</dbReference>
<dbReference type="InterPro" id="IPR003439">
    <property type="entry name" value="ABC_transporter-like_ATP-bd"/>
</dbReference>
<evidence type="ECO:0008006" key="12">
    <source>
        <dbReference type="Google" id="ProtNLM"/>
    </source>
</evidence>
<dbReference type="GO" id="GO:0005524">
    <property type="term" value="F:ATP binding"/>
    <property type="evidence" value="ECO:0007669"/>
    <property type="project" value="InterPro"/>
</dbReference>
<feature type="transmembrane region" description="Helical" evidence="7">
    <location>
        <begin position="392"/>
        <end position="412"/>
    </location>
</feature>
<feature type="domain" description="ABC-2 type transporter transmembrane" evidence="9">
    <location>
        <begin position="236"/>
        <end position="442"/>
    </location>
</feature>
<name>A0A1B6LW75_9HEMI</name>
<evidence type="ECO:0000256" key="6">
    <source>
        <dbReference type="ARBA" id="ARBA00023136"/>
    </source>
</evidence>
<feature type="transmembrane region" description="Helical" evidence="7">
    <location>
        <begin position="329"/>
        <end position="353"/>
    </location>
</feature>
<feature type="transmembrane region" description="Helical" evidence="7">
    <location>
        <begin position="254"/>
        <end position="272"/>
    </location>
</feature>
<dbReference type="Gene3D" id="3.40.50.300">
    <property type="entry name" value="P-loop containing nucleotide triphosphate hydrolases"/>
    <property type="match status" value="1"/>
</dbReference>
<keyword evidence="3" id="KW-0813">Transport</keyword>
<keyword evidence="6 7" id="KW-0472">Membrane</keyword>
<protein>
    <recommendedName>
        <fullName evidence="12">ABC transporter domain-containing protein</fullName>
    </recommendedName>
</protein>
<dbReference type="SUPFAM" id="SSF52540">
    <property type="entry name" value="P-loop containing nucleoside triphosphate hydrolases"/>
    <property type="match status" value="1"/>
</dbReference>
<evidence type="ECO:0000259" key="8">
    <source>
        <dbReference type="Pfam" id="PF00005"/>
    </source>
</evidence>
<dbReference type="InterPro" id="IPR043926">
    <property type="entry name" value="ABCG_dom"/>
</dbReference>
<evidence type="ECO:0000259" key="9">
    <source>
        <dbReference type="Pfam" id="PF01061"/>
    </source>
</evidence>
<feature type="transmembrane region" description="Helical" evidence="7">
    <location>
        <begin position="365"/>
        <end position="385"/>
    </location>
</feature>
<evidence type="ECO:0000256" key="2">
    <source>
        <dbReference type="ARBA" id="ARBA00005814"/>
    </source>
</evidence>
<sequence>MTEPPQPFTVEEAMMMAAHLKLGYSISSVAKKLLIMDLLTMLGLGNQKKSITGRLSGGQRRRLSIALELITNPPLIFLDEPTTGLDSSSTSSCVQLLKDLAREGRTVVCTIHQPSALVFEKFDNLYAVAGGHCVYHGTVTNVVPHFAALGLVCPRSHNPADFLIEVAVGEYGCDTSTLAKAANQNQRPPVPQSDREEATLDNGVPLRVIKSSKRSAAEMIEFSSCQPKPAPLWAQSYHLYSRNIIILRRSMGSFALRFVIHILIALLFGYLYRNVGDNADTLMANYIFVYGSNLFLHYTGQMSVALAFPLEFKILMREHFNRWYSLAPYCLSVVLIEIPFQVLCNFGYLVPAYYMTGQPLELMRFGYFVLFHTAISLTAQGYGFMIGSTLPVGIAVFIGPVMTVYMSIFGFTSRYSDIPTYFRWMYHLSYFRASFQGSFYSLYGFNRSTLTCDEFYCHYKNPTKFLKEMGFSNVNIEFDIKYILFCGVVFYILTIFSVWFKLNKR</sequence>
<feature type="transmembrane region" description="Helical" evidence="7">
    <location>
        <begin position="284"/>
        <end position="308"/>
    </location>
</feature>
<dbReference type="PANTHER" id="PTHR48041:SF61">
    <property type="entry name" value="SD03967P"/>
    <property type="match status" value="1"/>
</dbReference>
<feature type="transmembrane region" description="Helical" evidence="7">
    <location>
        <begin position="482"/>
        <end position="500"/>
    </location>
</feature>
<organism evidence="11">
    <name type="scientific">Graphocephala atropunctata</name>
    <dbReference type="NCBI Taxonomy" id="36148"/>
    <lineage>
        <taxon>Eukaryota</taxon>
        <taxon>Metazoa</taxon>
        <taxon>Ecdysozoa</taxon>
        <taxon>Arthropoda</taxon>
        <taxon>Hexapoda</taxon>
        <taxon>Insecta</taxon>
        <taxon>Pterygota</taxon>
        <taxon>Neoptera</taxon>
        <taxon>Paraneoptera</taxon>
        <taxon>Hemiptera</taxon>
        <taxon>Auchenorrhyncha</taxon>
        <taxon>Membracoidea</taxon>
        <taxon>Cicadellidae</taxon>
        <taxon>Cicadellinae</taxon>
        <taxon>Cicadellini</taxon>
        <taxon>Graphocephala</taxon>
    </lineage>
</organism>
<dbReference type="InterPro" id="IPR013525">
    <property type="entry name" value="ABC2_TM"/>
</dbReference>
<dbReference type="Pfam" id="PF19055">
    <property type="entry name" value="ABC2_membrane_7"/>
    <property type="match status" value="1"/>
</dbReference>
<comment type="similarity">
    <text evidence="2">Belongs to the ABC transporter superfamily. ABCG family. Eye pigment precursor importer (TC 3.A.1.204) subfamily.</text>
</comment>
<evidence type="ECO:0000313" key="11">
    <source>
        <dbReference type="EMBL" id="JAT27936.1"/>
    </source>
</evidence>
<dbReference type="AlphaFoldDB" id="A0A1B6LW75"/>
<reference evidence="11" key="1">
    <citation type="submission" date="2015-11" db="EMBL/GenBank/DDBJ databases">
        <title>De novo transcriptome assembly of four potential Pierce s Disease insect vectors from Arizona vineyards.</title>
        <authorList>
            <person name="Tassone E.E."/>
        </authorList>
    </citation>
    <scope>NUCLEOTIDE SEQUENCE</scope>
</reference>
<keyword evidence="4 7" id="KW-0812">Transmembrane</keyword>
<dbReference type="GO" id="GO:0140359">
    <property type="term" value="F:ABC-type transporter activity"/>
    <property type="evidence" value="ECO:0007669"/>
    <property type="project" value="InterPro"/>
</dbReference>
<keyword evidence="5 7" id="KW-1133">Transmembrane helix</keyword>
<gene>
    <name evidence="11" type="ORF">g.16860</name>
</gene>
<dbReference type="GO" id="GO:0005886">
    <property type="term" value="C:plasma membrane"/>
    <property type="evidence" value="ECO:0007669"/>
    <property type="project" value="TreeGrafter"/>
</dbReference>
<dbReference type="GO" id="GO:0016887">
    <property type="term" value="F:ATP hydrolysis activity"/>
    <property type="evidence" value="ECO:0007669"/>
    <property type="project" value="InterPro"/>
</dbReference>
<evidence type="ECO:0000256" key="4">
    <source>
        <dbReference type="ARBA" id="ARBA00022692"/>
    </source>
</evidence>
<evidence type="ECO:0000256" key="7">
    <source>
        <dbReference type="SAM" id="Phobius"/>
    </source>
</evidence>
<evidence type="ECO:0000259" key="10">
    <source>
        <dbReference type="Pfam" id="PF19055"/>
    </source>
</evidence>
<dbReference type="PANTHER" id="PTHR48041">
    <property type="entry name" value="ABC TRANSPORTER G FAMILY MEMBER 28"/>
    <property type="match status" value="1"/>
</dbReference>
<feature type="domain" description="ABC transporter" evidence="8">
    <location>
        <begin position="35"/>
        <end position="83"/>
    </location>
</feature>
<feature type="domain" description="ABC transporter family G" evidence="10">
    <location>
        <begin position="112"/>
        <end position="171"/>
    </location>
</feature>
<evidence type="ECO:0000256" key="5">
    <source>
        <dbReference type="ARBA" id="ARBA00022989"/>
    </source>
</evidence>
<dbReference type="InterPro" id="IPR050352">
    <property type="entry name" value="ABCG_transporters"/>
</dbReference>
<evidence type="ECO:0000256" key="3">
    <source>
        <dbReference type="ARBA" id="ARBA00022448"/>
    </source>
</evidence>
<accession>A0A1B6LW75</accession>
<proteinExistence type="inferred from homology"/>
<dbReference type="EMBL" id="GEBQ01012041">
    <property type="protein sequence ID" value="JAT27936.1"/>
    <property type="molecule type" value="Transcribed_RNA"/>
</dbReference>
<dbReference type="Pfam" id="PF00005">
    <property type="entry name" value="ABC_tran"/>
    <property type="match status" value="1"/>
</dbReference>
<dbReference type="Pfam" id="PF01061">
    <property type="entry name" value="ABC2_membrane"/>
    <property type="match status" value="1"/>
</dbReference>